<feature type="active site" description="Proton acceptor" evidence="2">
    <location>
        <position position="129"/>
    </location>
</feature>
<feature type="domain" description="Phosphoesterase HXTX" evidence="3">
    <location>
        <begin position="15"/>
        <end position="93"/>
    </location>
</feature>
<dbReference type="RefSeq" id="WP_014736751.1">
    <property type="nucleotide sequence ID" value="NC_017954.1"/>
</dbReference>
<protein>
    <recommendedName>
        <fullName evidence="2">RNA 2',3'-cyclic phosphodiesterase</fullName>
        <shortName evidence="2">RNA 2',3'-CPDase</shortName>
        <ecNumber evidence="2">3.1.4.58</ecNumber>
    </recommendedName>
</protein>
<evidence type="ECO:0000259" key="3">
    <source>
        <dbReference type="Pfam" id="PF02834"/>
    </source>
</evidence>
<feature type="short sequence motif" description="HXTX 1" evidence="2">
    <location>
        <begin position="44"/>
        <end position="47"/>
    </location>
</feature>
<dbReference type="GO" id="GO:0016874">
    <property type="term" value="F:ligase activity"/>
    <property type="evidence" value="ECO:0007669"/>
    <property type="project" value="UniProtKB-KW"/>
</dbReference>
<dbReference type="eggNOG" id="arCOG01736">
    <property type="taxonomic scope" value="Archaea"/>
</dbReference>
<dbReference type="InterPro" id="IPR014051">
    <property type="entry name" value="Phosphoesterase_HXTX"/>
</dbReference>
<name>I3TCL2_THEC1</name>
<dbReference type="EC" id="3.1.4.58" evidence="2"/>
<dbReference type="KEGG" id="thg:TCELL_0075"/>
<dbReference type="GO" id="GO:0004113">
    <property type="term" value="F:2',3'-cyclic-nucleotide 3'-phosphodiesterase activity"/>
    <property type="evidence" value="ECO:0007669"/>
    <property type="project" value="InterPro"/>
</dbReference>
<proteinExistence type="inferred from homology"/>
<dbReference type="Proteomes" id="UP000005270">
    <property type="component" value="Chromosome"/>
</dbReference>
<comment type="function">
    <text evidence="2">Hydrolyzes RNA 2',3'-cyclic phosphodiester to an RNA 2'-phosphomonoester.</text>
</comment>
<dbReference type="GeneID" id="13012342"/>
<keyword evidence="5" id="KW-1185">Reference proteome</keyword>
<keyword evidence="4" id="KW-0436">Ligase</keyword>
<dbReference type="PANTHER" id="PTHR35561">
    <property type="entry name" value="RNA 2',3'-CYCLIC PHOSPHODIESTERASE"/>
    <property type="match status" value="1"/>
</dbReference>
<keyword evidence="1 2" id="KW-0378">Hydrolase</keyword>
<dbReference type="PANTHER" id="PTHR35561:SF1">
    <property type="entry name" value="RNA 2',3'-CYCLIC PHOSPHODIESTERASE"/>
    <property type="match status" value="1"/>
</dbReference>
<dbReference type="InParanoid" id="I3TCL2"/>
<feature type="short sequence motif" description="HXTX 2" evidence="2">
    <location>
        <begin position="129"/>
        <end position="132"/>
    </location>
</feature>
<dbReference type="InterPro" id="IPR009097">
    <property type="entry name" value="Cyclic_Pdiesterase"/>
</dbReference>
<feature type="active site" description="Proton donor" evidence="2">
    <location>
        <position position="44"/>
    </location>
</feature>
<dbReference type="EMBL" id="CP003531">
    <property type="protein sequence ID" value="AFK50500.1"/>
    <property type="molecule type" value="Genomic_DNA"/>
</dbReference>
<comment type="similarity">
    <text evidence="2">Belongs to the 2H phosphoesterase superfamily. ThpR family.</text>
</comment>
<organism evidence="4 5">
    <name type="scientific">Thermogladius calderae (strain DSM 22663 / VKM B-2946 / 1633)</name>
    <dbReference type="NCBI Taxonomy" id="1184251"/>
    <lineage>
        <taxon>Archaea</taxon>
        <taxon>Thermoproteota</taxon>
        <taxon>Thermoprotei</taxon>
        <taxon>Desulfurococcales</taxon>
        <taxon>Desulfurococcaceae</taxon>
        <taxon>Thermogladius</taxon>
    </lineage>
</organism>
<dbReference type="GO" id="GO:0008664">
    <property type="term" value="F:RNA 2',3'-cyclic 3'-phosphodiesterase activity"/>
    <property type="evidence" value="ECO:0007669"/>
    <property type="project" value="UniProtKB-EC"/>
</dbReference>
<dbReference type="InterPro" id="IPR004175">
    <property type="entry name" value="RNA_CPDase"/>
</dbReference>
<evidence type="ECO:0000256" key="2">
    <source>
        <dbReference type="HAMAP-Rule" id="MF_01940"/>
    </source>
</evidence>
<dbReference type="NCBIfam" id="TIGR02258">
    <property type="entry name" value="2_5_ligase"/>
    <property type="match status" value="1"/>
</dbReference>
<evidence type="ECO:0000313" key="5">
    <source>
        <dbReference type="Proteomes" id="UP000005270"/>
    </source>
</evidence>
<dbReference type="STRING" id="1184251.TCELL_0075"/>
<feature type="domain" description="Phosphoesterase HXTX" evidence="3">
    <location>
        <begin position="100"/>
        <end position="178"/>
    </location>
</feature>
<accession>I3TCL2</accession>
<dbReference type="HAMAP" id="MF_01940">
    <property type="entry name" value="RNA_CPDase"/>
    <property type="match status" value="1"/>
</dbReference>
<reference evidence="4 5" key="1">
    <citation type="journal article" date="2012" name="J. Bacteriol.">
        <title>Complete genome sequence of the hyperthermophilic cellulolytic Crenarchaeon 'Thermogladius cellulolyticus' 1633.</title>
        <authorList>
            <person name="Mardanov A.V."/>
            <person name="Kochetkova T.V."/>
            <person name="Beletsky A.V."/>
            <person name="Bonch-Osmolovskaya E.A."/>
            <person name="Ravin N.V."/>
            <person name="Skryabin K.G."/>
        </authorList>
    </citation>
    <scope>NUCLEOTIDE SEQUENCE [LARGE SCALE GENOMIC DNA]</scope>
    <source>
        <strain evidence="5">DSM 22663 / VKM B-2946 / 1633</strain>
    </source>
</reference>
<gene>
    <name evidence="4" type="ordered locus">TCELL_0075</name>
</gene>
<dbReference type="Pfam" id="PF02834">
    <property type="entry name" value="LigT_PEase"/>
    <property type="match status" value="2"/>
</dbReference>
<dbReference type="AlphaFoldDB" id="I3TCL2"/>
<evidence type="ECO:0000313" key="4">
    <source>
        <dbReference type="EMBL" id="AFK50500.1"/>
    </source>
</evidence>
<dbReference type="SUPFAM" id="SSF55144">
    <property type="entry name" value="LigT-like"/>
    <property type="match status" value="1"/>
</dbReference>
<sequence length="188" mass="21217">MPLHRIFIAVDIRDKQVLANLAKYIREIVSTGADVKPVEDENLHITIRFIGEVDDQVVSRVCDVVKSLRHQVFLVHVSGVGAFPSVERPRVVWAGVLEGSSELTKIHDFYEEKLRKLGVQPDREEYIPHVTLARVRSSRGISELVRLIKASTGIDFGSFTADRVVLKESFLTPRGPVYKDVCEVELLK</sequence>
<dbReference type="HOGENOM" id="CLU_081251_3_4_2"/>
<evidence type="ECO:0000256" key="1">
    <source>
        <dbReference type="ARBA" id="ARBA00022801"/>
    </source>
</evidence>
<dbReference type="Gene3D" id="3.90.1140.10">
    <property type="entry name" value="Cyclic phosphodiesterase"/>
    <property type="match status" value="1"/>
</dbReference>
<comment type="catalytic activity">
    <reaction evidence="2">
        <text>a 3'-end 2',3'-cyclophospho-ribonucleotide-RNA + H2O = a 3'-end 2'-phospho-ribonucleotide-RNA + H(+)</text>
        <dbReference type="Rhea" id="RHEA:11828"/>
        <dbReference type="Rhea" id="RHEA-COMP:10464"/>
        <dbReference type="Rhea" id="RHEA-COMP:17353"/>
        <dbReference type="ChEBI" id="CHEBI:15377"/>
        <dbReference type="ChEBI" id="CHEBI:15378"/>
        <dbReference type="ChEBI" id="CHEBI:83064"/>
        <dbReference type="ChEBI" id="CHEBI:173113"/>
        <dbReference type="EC" id="3.1.4.58"/>
    </reaction>
</comment>